<dbReference type="InterPro" id="IPR035902">
    <property type="entry name" value="Nuc_phospho_transferase"/>
</dbReference>
<dbReference type="NCBIfam" id="NF004490">
    <property type="entry name" value="PRK05820.1"/>
    <property type="match status" value="1"/>
</dbReference>
<organism evidence="6 7">
    <name type="scientific">candidate division WOR-3 bacterium</name>
    <dbReference type="NCBI Taxonomy" id="2052148"/>
    <lineage>
        <taxon>Bacteria</taxon>
        <taxon>Bacteria division WOR-3</taxon>
    </lineage>
</organism>
<proteinExistence type="inferred from homology"/>
<dbReference type="InterPro" id="IPR017459">
    <property type="entry name" value="Glycosyl_Trfase_fam3_N_dom"/>
</dbReference>
<dbReference type="Pfam" id="PF07831">
    <property type="entry name" value="PYNP_C"/>
    <property type="match status" value="1"/>
</dbReference>
<name>A0A660SHY0_UNCW3</name>
<feature type="domain" description="Pyrimidine nucleoside phosphorylase C-terminal" evidence="5">
    <location>
        <begin position="334"/>
        <end position="409"/>
    </location>
</feature>
<dbReference type="Proteomes" id="UP000268469">
    <property type="component" value="Unassembled WGS sequence"/>
</dbReference>
<dbReference type="GO" id="GO:0009032">
    <property type="term" value="F:thymidine phosphorylase activity"/>
    <property type="evidence" value="ECO:0007669"/>
    <property type="project" value="UniProtKB-EC"/>
</dbReference>
<evidence type="ECO:0000256" key="4">
    <source>
        <dbReference type="ARBA" id="ARBA00022679"/>
    </source>
</evidence>
<dbReference type="NCBIfam" id="TIGR02644">
    <property type="entry name" value="Y_phosphoryl"/>
    <property type="match status" value="1"/>
</dbReference>
<comment type="subunit">
    <text evidence="2">Homodimer.</text>
</comment>
<dbReference type="GO" id="GO:0005829">
    <property type="term" value="C:cytosol"/>
    <property type="evidence" value="ECO:0007669"/>
    <property type="project" value="TreeGrafter"/>
</dbReference>
<dbReference type="SUPFAM" id="SSF47648">
    <property type="entry name" value="Nucleoside phosphorylase/phosphoribosyltransferase N-terminal domain"/>
    <property type="match status" value="1"/>
</dbReference>
<dbReference type="Pfam" id="PF02885">
    <property type="entry name" value="Glycos_trans_3N"/>
    <property type="match status" value="1"/>
</dbReference>
<evidence type="ECO:0000313" key="6">
    <source>
        <dbReference type="EMBL" id="RKX70337.1"/>
    </source>
</evidence>
<keyword evidence="4 6" id="KW-0808">Transferase</keyword>
<dbReference type="Gene3D" id="1.20.970.10">
    <property type="entry name" value="Transferase, Pyrimidine Nucleoside Phosphorylase, Chain C"/>
    <property type="match status" value="1"/>
</dbReference>
<dbReference type="EC" id="2.4.2.4" evidence="6"/>
<evidence type="ECO:0000313" key="7">
    <source>
        <dbReference type="Proteomes" id="UP000268469"/>
    </source>
</evidence>
<accession>A0A660SHY0</accession>
<dbReference type="SUPFAM" id="SSF54680">
    <property type="entry name" value="Pyrimidine nucleoside phosphorylase C-terminal domain"/>
    <property type="match status" value="1"/>
</dbReference>
<dbReference type="Gene3D" id="3.90.1170.30">
    <property type="entry name" value="Pyrimidine nucleoside phosphorylase-like, C-terminal domain"/>
    <property type="match status" value="1"/>
</dbReference>
<dbReference type="AlphaFoldDB" id="A0A660SHY0"/>
<dbReference type="InterPro" id="IPR018090">
    <property type="entry name" value="Pyrmidine_PPas_bac/euk"/>
</dbReference>
<dbReference type="GO" id="GO:0004645">
    <property type="term" value="F:1,4-alpha-oligoglucan phosphorylase activity"/>
    <property type="evidence" value="ECO:0007669"/>
    <property type="project" value="InterPro"/>
</dbReference>
<sequence length="425" mass="47190">MNFKLLLEKKKYRERITKEEFDQLIRGVITKSIPEYQLAALLMAIYFNGLDDDETFYLTEAMLNSGKRLSFDLHPLWDKHSTGGVGDKISLVIAPILAAFDIKVPMISGRGLGHTGGTIDKLESIPGFRSEIPIEQLPHLLDNSGFFIISQSDEIAPADRQLYALRDATQTVDSIPLIVASILSKKLAVNTDGIIIDVKCGGGAFMRSRREAETLASLLKKIGERFNRKVVTLITAMDQPLGRMVGNSLEVIESIEFLKGNYEPDTKELVVKMVQLITDRTDAEIDALIRSGRPLELMKRFIEAQGGNPEVVEDYSLLPQTPHRDEILSPSDGWIAEIDARRVGMMMVEMGGGRRKLGEVVDHRVGFEFLKKVGDRVERGETIALLHHPGQKPDGIDRIIRVTTGPVERRSIFLSPSSSPTSGAT</sequence>
<dbReference type="Gene3D" id="3.40.1030.10">
    <property type="entry name" value="Nucleoside phosphorylase/phosphoribosyltransferase catalytic domain"/>
    <property type="match status" value="1"/>
</dbReference>
<evidence type="ECO:0000256" key="1">
    <source>
        <dbReference type="ARBA" id="ARBA00006915"/>
    </source>
</evidence>
<dbReference type="PANTHER" id="PTHR10515">
    <property type="entry name" value="THYMIDINE PHOSPHORYLASE"/>
    <property type="match status" value="1"/>
</dbReference>
<reference evidence="6 7" key="1">
    <citation type="submission" date="2018-06" db="EMBL/GenBank/DDBJ databases">
        <title>Extensive metabolic versatility and redundancy in microbially diverse, dynamic hydrothermal sediments.</title>
        <authorList>
            <person name="Dombrowski N."/>
            <person name="Teske A."/>
            <person name="Baker B.J."/>
        </authorList>
    </citation>
    <scope>NUCLEOTIDE SEQUENCE [LARGE SCALE GENOMIC DNA]</scope>
    <source>
        <strain evidence="6">B36_G15</strain>
    </source>
</reference>
<evidence type="ECO:0000256" key="3">
    <source>
        <dbReference type="ARBA" id="ARBA00022676"/>
    </source>
</evidence>
<dbReference type="PIRSF" id="PIRSF000478">
    <property type="entry name" value="TP_PyNP"/>
    <property type="match status" value="1"/>
</dbReference>
<dbReference type="InterPro" id="IPR017872">
    <property type="entry name" value="Pyrmidine_PPase_CS"/>
</dbReference>
<dbReference type="GO" id="GO:0006206">
    <property type="term" value="P:pyrimidine nucleobase metabolic process"/>
    <property type="evidence" value="ECO:0007669"/>
    <property type="project" value="InterPro"/>
</dbReference>
<dbReference type="PANTHER" id="PTHR10515:SF0">
    <property type="entry name" value="THYMIDINE PHOSPHORYLASE"/>
    <property type="match status" value="1"/>
</dbReference>
<dbReference type="SUPFAM" id="SSF52418">
    <property type="entry name" value="Nucleoside phosphorylase/phosphoribosyltransferase catalytic domain"/>
    <property type="match status" value="1"/>
</dbReference>
<dbReference type="GO" id="GO:0006213">
    <property type="term" value="P:pyrimidine nucleoside metabolic process"/>
    <property type="evidence" value="ECO:0007669"/>
    <property type="project" value="InterPro"/>
</dbReference>
<keyword evidence="3 6" id="KW-0328">Glycosyltransferase</keyword>
<dbReference type="Pfam" id="PF00591">
    <property type="entry name" value="Glycos_transf_3"/>
    <property type="match status" value="1"/>
</dbReference>
<protein>
    <submittedName>
        <fullName evidence="6">Thymidine phosphorylase</fullName>
        <ecNumber evidence="6">2.4.2.4</ecNumber>
    </submittedName>
</protein>
<dbReference type="EMBL" id="QNBE01000042">
    <property type="protein sequence ID" value="RKX70337.1"/>
    <property type="molecule type" value="Genomic_DNA"/>
</dbReference>
<dbReference type="InterPro" id="IPR036320">
    <property type="entry name" value="Glycosyl_Trfase_fam3_N_dom_sf"/>
</dbReference>
<dbReference type="PROSITE" id="PS00647">
    <property type="entry name" value="THYMID_PHOSPHORYLASE"/>
    <property type="match status" value="1"/>
</dbReference>
<gene>
    <name evidence="6" type="ORF">DRP53_05300</name>
</gene>
<dbReference type="InterPro" id="IPR013102">
    <property type="entry name" value="PYNP_C"/>
</dbReference>
<dbReference type="InterPro" id="IPR036566">
    <property type="entry name" value="PYNP-like_C_sf"/>
</dbReference>
<dbReference type="SMART" id="SM00941">
    <property type="entry name" value="PYNP_C"/>
    <property type="match status" value="1"/>
</dbReference>
<evidence type="ECO:0000259" key="5">
    <source>
        <dbReference type="SMART" id="SM00941"/>
    </source>
</evidence>
<comment type="similarity">
    <text evidence="1">Belongs to the thymidine/pyrimidine-nucleoside phosphorylase family.</text>
</comment>
<evidence type="ECO:0000256" key="2">
    <source>
        <dbReference type="ARBA" id="ARBA00011738"/>
    </source>
</evidence>
<comment type="caution">
    <text evidence="6">The sequence shown here is derived from an EMBL/GenBank/DDBJ whole genome shotgun (WGS) entry which is preliminary data.</text>
</comment>
<dbReference type="InterPro" id="IPR000053">
    <property type="entry name" value="Thymidine/pyrmidine_PPase"/>
</dbReference>
<dbReference type="FunFam" id="3.40.1030.10:FF:000003">
    <property type="entry name" value="Pyrimidine-nucleoside phosphorylase"/>
    <property type="match status" value="1"/>
</dbReference>
<dbReference type="InterPro" id="IPR000312">
    <property type="entry name" value="Glycosyl_Trfase_fam3"/>
</dbReference>